<proteinExistence type="predicted"/>
<protein>
    <recommendedName>
        <fullName evidence="4">Phage head morphogenesis domain-containing protein</fullName>
    </recommendedName>
</protein>
<dbReference type="EMBL" id="JBHFAB010000013">
    <property type="protein sequence ID" value="MFC1418724.1"/>
    <property type="molecule type" value="Genomic_DNA"/>
</dbReference>
<reference evidence="2 3" key="1">
    <citation type="submission" date="2024-09" db="EMBL/GenBank/DDBJ databases">
        <authorList>
            <person name="Lee S.D."/>
        </authorList>
    </citation>
    <scope>NUCLEOTIDE SEQUENCE [LARGE SCALE GENOMIC DNA]</scope>
    <source>
        <strain evidence="2 3">N8-3</strain>
    </source>
</reference>
<feature type="region of interest" description="Disordered" evidence="1">
    <location>
        <begin position="691"/>
        <end position="723"/>
    </location>
</feature>
<keyword evidence="3" id="KW-1185">Reference proteome</keyword>
<feature type="compositionally biased region" description="Low complexity" evidence="1">
    <location>
        <begin position="697"/>
        <end position="711"/>
    </location>
</feature>
<comment type="caution">
    <text evidence="2">The sequence shown here is derived from an EMBL/GenBank/DDBJ whole genome shotgun (WGS) entry which is preliminary data.</text>
</comment>
<evidence type="ECO:0000313" key="3">
    <source>
        <dbReference type="Proteomes" id="UP001592531"/>
    </source>
</evidence>
<gene>
    <name evidence="2" type="ORF">ACEZDE_19105</name>
</gene>
<organism evidence="2 3">
    <name type="scientific">Streptacidiphilus cavernicola</name>
    <dbReference type="NCBI Taxonomy" id="3342716"/>
    <lineage>
        <taxon>Bacteria</taxon>
        <taxon>Bacillati</taxon>
        <taxon>Actinomycetota</taxon>
        <taxon>Actinomycetes</taxon>
        <taxon>Kitasatosporales</taxon>
        <taxon>Streptomycetaceae</taxon>
        <taxon>Streptacidiphilus</taxon>
    </lineage>
</organism>
<evidence type="ECO:0000313" key="2">
    <source>
        <dbReference type="EMBL" id="MFC1418724.1"/>
    </source>
</evidence>
<evidence type="ECO:0000256" key="1">
    <source>
        <dbReference type="SAM" id="MobiDB-lite"/>
    </source>
</evidence>
<dbReference type="Proteomes" id="UP001592531">
    <property type="component" value="Unassembled WGS sequence"/>
</dbReference>
<accession>A0ABV6VY84</accession>
<dbReference type="RefSeq" id="WP_380537520.1">
    <property type="nucleotide sequence ID" value="NZ_JBHFAB010000013.1"/>
</dbReference>
<name>A0ABV6VY84_9ACTN</name>
<evidence type="ECO:0008006" key="4">
    <source>
        <dbReference type="Google" id="ProtNLM"/>
    </source>
</evidence>
<sequence length="883" mass="93636">MPQPDAASPVLSGDEELLYRAVYQAQYAFLDAVRAALLQGQAPPLTAGFRPDWNLWPGVQLWRDLLDKHVVPTAARIYAAAAGHGREQDPAATRFARQLVERMAEWPTRVWTAVQATWRQGQARQESDTQLQDRIRSAVGESRWDSSARAAAVTGTTAGTSQALVETARSSGRQLVKTWRIKEPHDQRTRAAHRLADGQSVPLSSTFSVDGEQLDFPGDPAGSPGNVINCRCGVVLHGVTASALEDNLMTDTITEPLAQPADAPTDGTLTAAITADTTLPWAPRDTKWDGAGARQRISAWAEGHPADTAACFVYRVDDKHPSKVSSYKLPVADVIDGKAMLVWSGVTSAAASIQGARGGVKIPANQLAEAKARLASLYMAAAKEFKDSSIEVPWNKKQPPMKAAVDPYELITGQLLAHNAWLTAAALGEDGEWRPRADWFVPHEGGKHGIRITSDGSDARVSGYLATWDGQIGANCHIGMKSTCTPPPRNPDGLYPNFHQDNVVLTLDDGTQLHPGLLTMDIGHGNPNNPQAARVAHYDNPEAMAAAVIAGEDATGIWVAGQVLPEVAADPAKMTRLRLSRFSGHWEPVGQNMQLIAATAVNVPGYQNASATGYRLAASAAPAPAPVVLPAAAVDRFAQLLDWPVADIRAAVLEPCLVDELSALLASARELAEPGYLEDADARSEGFELAGCGCQHEPGQQQPDEGGQEQPDVPEGEEGTEQVVPEPAAAEPEVAADPVPRVLEDLDDELAALVAAVITAEGFADPTDKELSDVQALLDAHPLLAQANSEELSAAANWVERAGGLPDFVKRIAAHLVSKGMTQDHAIATAINAAKKMCASGDTNLPGIQQVNAKSRAEACQASAQWQAMKAKSATKASAAAAA</sequence>